<protein>
    <recommendedName>
        <fullName evidence="3 8">Cytochrome c oxidase subunit 3</fullName>
    </recommendedName>
</protein>
<dbReference type="InterPro" id="IPR035973">
    <property type="entry name" value="Cyt_c_oxidase_su3-like_sf"/>
</dbReference>
<evidence type="ECO:0000256" key="1">
    <source>
        <dbReference type="ARBA" id="ARBA00004141"/>
    </source>
</evidence>
<dbReference type="InterPro" id="IPR024791">
    <property type="entry name" value="Cyt_c/ubiquinol_Oxase_su3"/>
</dbReference>
<evidence type="ECO:0000313" key="13">
    <source>
        <dbReference type="WBParaSite" id="HPBE_0002533401-mRNA-1"/>
    </source>
</evidence>
<proteinExistence type="inferred from homology"/>
<feature type="domain" description="Heme-copper oxidase subunit III family profile" evidence="10">
    <location>
        <begin position="5"/>
        <end position="177"/>
    </location>
</feature>
<comment type="similarity">
    <text evidence="2 8">Belongs to the cytochrome c oxidase subunit 3 family.</text>
</comment>
<dbReference type="PANTHER" id="PTHR11403:SF7">
    <property type="entry name" value="CYTOCHROME C OXIDASE SUBUNIT 3"/>
    <property type="match status" value="1"/>
</dbReference>
<dbReference type="Gene3D" id="1.20.120.80">
    <property type="entry name" value="Cytochrome c oxidase, subunit III, four-helix bundle"/>
    <property type="match status" value="1"/>
</dbReference>
<evidence type="ECO:0000256" key="5">
    <source>
        <dbReference type="ARBA" id="ARBA00022967"/>
    </source>
</evidence>
<dbReference type="PROSITE" id="PS50253">
    <property type="entry name" value="COX3"/>
    <property type="match status" value="1"/>
</dbReference>
<comment type="function">
    <text evidence="8">Component of the cytochrome c oxidase, the last enzyme in the mitochondrial electron transport chain which drives oxidative phosphorylation. The respiratory chain contains 3 multisubunit complexes succinate dehydrogenase (complex II, CII), ubiquinol-cytochrome c oxidoreductase (cytochrome b-c1 complex, complex III, CIII) and cytochrome c oxidase (complex IV, CIV), that cooperate to transfer electrons derived from NADH and succinate to molecular oxygen, creating an electrochemical gradient over the inner membrane that drives transmembrane transport and the ATP synthase. Cytochrome c oxidase is the component of the respiratory chain that catalyzes the reduction of oxygen to water. Electrons originating from reduced cytochrome c in the intermembrane space (IMS) are transferred via the dinuclear copper A center (CU(A)) of subunit 2 and heme A of subunit 1 to the active site in subunit 1, a binuclear center (BNC) formed by heme A3 and copper B (CU(B)). The BNC reduces molecular oxygen to 2 water molecules using 4 electrons from cytochrome c in the IMS and 4 protons from the mitochondrial matrix.</text>
</comment>
<keyword evidence="7 9" id="KW-0472">Membrane</keyword>
<name>A0A183GRL4_HELPZ</name>
<evidence type="ECO:0000256" key="4">
    <source>
        <dbReference type="ARBA" id="ARBA00022692"/>
    </source>
</evidence>
<dbReference type="OrthoDB" id="5855657at2759"/>
<reference evidence="13" key="2">
    <citation type="submission" date="2019-09" db="UniProtKB">
        <authorList>
            <consortium name="WormBaseParasite"/>
        </authorList>
    </citation>
    <scope>IDENTIFICATION</scope>
</reference>
<dbReference type="GO" id="GO:0005739">
    <property type="term" value="C:mitochondrion"/>
    <property type="evidence" value="ECO:0007669"/>
    <property type="project" value="TreeGrafter"/>
</dbReference>
<dbReference type="PANTHER" id="PTHR11403">
    <property type="entry name" value="CYTOCHROME C OXIDASE SUBUNIT III"/>
    <property type="match status" value="1"/>
</dbReference>
<keyword evidence="8" id="KW-0496">Mitochondrion</keyword>
<dbReference type="Proteomes" id="UP000050761">
    <property type="component" value="Unassembled WGS sequence"/>
</dbReference>
<keyword evidence="12" id="KW-1185">Reference proteome</keyword>
<sequence>MNYVIFHNYHILSLSSYAYFIFFASLSLTSSFVIFFKYGLVIPFIFRLFVILFIAFAWGKDISIEGLRGYHNFFVMDGFKFGIILFTFSEFMFFFTLVPVDELGETVYFTRIQLMEYMEARFSISDGIFGRIFYLSTGFHGIHVLCGGLFLGFNLLRLLKSHFNYNHHLGLEFAILY</sequence>
<dbReference type="InterPro" id="IPR000298">
    <property type="entry name" value="Cyt_c_oxidase-like_su3"/>
</dbReference>
<evidence type="ECO:0000256" key="6">
    <source>
        <dbReference type="ARBA" id="ARBA00022989"/>
    </source>
</evidence>
<dbReference type="GO" id="GO:0016020">
    <property type="term" value="C:membrane"/>
    <property type="evidence" value="ECO:0007669"/>
    <property type="project" value="UniProtKB-SubCell"/>
</dbReference>
<dbReference type="InterPro" id="IPR013833">
    <property type="entry name" value="Cyt_c_oxidase_su3_a-hlx"/>
</dbReference>
<evidence type="ECO:0000313" key="12">
    <source>
        <dbReference type="Proteomes" id="UP000050761"/>
    </source>
</evidence>
<evidence type="ECO:0000256" key="2">
    <source>
        <dbReference type="ARBA" id="ARBA00010581"/>
    </source>
</evidence>
<gene>
    <name evidence="11" type="ORF">HPBE_LOCUS25333</name>
</gene>
<dbReference type="WBParaSite" id="HPBE_0002533401-mRNA-1">
    <property type="protein sequence ID" value="HPBE_0002533401-mRNA-1"/>
    <property type="gene ID" value="HPBE_0002533401"/>
</dbReference>
<dbReference type="SUPFAM" id="SSF81452">
    <property type="entry name" value="Cytochrome c oxidase subunit III-like"/>
    <property type="match status" value="1"/>
</dbReference>
<feature type="transmembrane region" description="Helical" evidence="9">
    <location>
        <begin position="132"/>
        <end position="156"/>
    </location>
</feature>
<feature type="transmembrane region" description="Helical" evidence="9">
    <location>
        <begin position="79"/>
        <end position="100"/>
    </location>
</feature>
<evidence type="ECO:0000313" key="11">
    <source>
        <dbReference type="EMBL" id="VDP50605.1"/>
    </source>
</evidence>
<evidence type="ECO:0000256" key="3">
    <source>
        <dbReference type="ARBA" id="ARBA00015944"/>
    </source>
</evidence>
<evidence type="ECO:0000256" key="9">
    <source>
        <dbReference type="SAM" id="Phobius"/>
    </source>
</evidence>
<keyword evidence="6 9" id="KW-1133">Transmembrane helix</keyword>
<keyword evidence="5" id="KW-1278">Translocase</keyword>
<dbReference type="EMBL" id="UZAH01037743">
    <property type="protein sequence ID" value="VDP50605.1"/>
    <property type="molecule type" value="Genomic_DNA"/>
</dbReference>
<dbReference type="Pfam" id="PF00510">
    <property type="entry name" value="COX3"/>
    <property type="match status" value="2"/>
</dbReference>
<dbReference type="AlphaFoldDB" id="A0A183GRL4"/>
<organism evidence="12 13">
    <name type="scientific">Heligmosomoides polygyrus</name>
    <name type="common">Parasitic roundworm</name>
    <dbReference type="NCBI Taxonomy" id="6339"/>
    <lineage>
        <taxon>Eukaryota</taxon>
        <taxon>Metazoa</taxon>
        <taxon>Ecdysozoa</taxon>
        <taxon>Nematoda</taxon>
        <taxon>Chromadorea</taxon>
        <taxon>Rhabditida</taxon>
        <taxon>Rhabditina</taxon>
        <taxon>Rhabditomorpha</taxon>
        <taxon>Strongyloidea</taxon>
        <taxon>Heligmosomidae</taxon>
        <taxon>Heligmosomoides</taxon>
    </lineage>
</organism>
<evidence type="ECO:0000256" key="8">
    <source>
        <dbReference type="RuleBase" id="RU003375"/>
    </source>
</evidence>
<feature type="transmembrane region" description="Helical" evidence="9">
    <location>
        <begin position="12"/>
        <end position="34"/>
    </location>
</feature>
<dbReference type="Gene3D" id="1.10.287.70">
    <property type="match status" value="1"/>
</dbReference>
<dbReference type="GO" id="GO:0006123">
    <property type="term" value="P:mitochondrial electron transport, cytochrome c to oxygen"/>
    <property type="evidence" value="ECO:0007669"/>
    <property type="project" value="TreeGrafter"/>
</dbReference>
<dbReference type="GO" id="GO:0004129">
    <property type="term" value="F:cytochrome-c oxidase activity"/>
    <property type="evidence" value="ECO:0007669"/>
    <property type="project" value="InterPro"/>
</dbReference>
<evidence type="ECO:0000259" key="10">
    <source>
        <dbReference type="PROSITE" id="PS50253"/>
    </source>
</evidence>
<reference evidence="11 12" key="1">
    <citation type="submission" date="2018-11" db="EMBL/GenBank/DDBJ databases">
        <authorList>
            <consortium name="Pathogen Informatics"/>
        </authorList>
    </citation>
    <scope>NUCLEOTIDE SEQUENCE [LARGE SCALE GENOMIC DNA]</scope>
</reference>
<feature type="transmembrane region" description="Helical" evidence="9">
    <location>
        <begin position="40"/>
        <end position="58"/>
    </location>
</feature>
<keyword evidence="4 8" id="KW-0812">Transmembrane</keyword>
<accession>A0A3P8F4H7</accession>
<accession>A0A183GRL4</accession>
<evidence type="ECO:0000256" key="7">
    <source>
        <dbReference type="ARBA" id="ARBA00023136"/>
    </source>
</evidence>
<comment type="subcellular location">
    <subcellularLocation>
        <location evidence="1">Membrane</location>
        <topology evidence="1">Multi-pass membrane protein</topology>
    </subcellularLocation>
</comment>